<evidence type="ECO:0000259" key="6">
    <source>
        <dbReference type="Pfam" id="PF08281"/>
    </source>
</evidence>
<dbReference type="RefSeq" id="WP_008760954.1">
    <property type="nucleotide sequence ID" value="NZ_AP022660.1"/>
</dbReference>
<evidence type="ECO:0000313" key="25">
    <source>
        <dbReference type="Proteomes" id="UP000436825"/>
    </source>
</evidence>
<evidence type="ECO:0000313" key="15">
    <source>
        <dbReference type="EMBL" id="MCE9236547.1"/>
    </source>
</evidence>
<organism evidence="12 28">
    <name type="scientific">Bacteroides thetaiotaomicron</name>
    <dbReference type="NCBI Taxonomy" id="818"/>
    <lineage>
        <taxon>Bacteria</taxon>
        <taxon>Pseudomonadati</taxon>
        <taxon>Bacteroidota</taxon>
        <taxon>Bacteroidia</taxon>
        <taxon>Bacteroidales</taxon>
        <taxon>Bacteroidaceae</taxon>
        <taxon>Bacteroides</taxon>
    </lineage>
</organism>
<dbReference type="EMBL" id="JAHYQA010000002">
    <property type="protein sequence ID" value="MCE9236547.1"/>
    <property type="molecule type" value="Genomic_DNA"/>
</dbReference>
<dbReference type="GeneID" id="60925245"/>
<evidence type="ECO:0000313" key="12">
    <source>
        <dbReference type="EMBL" id="KAB4455825.1"/>
    </source>
</evidence>
<dbReference type="Proteomes" id="UP000436825">
    <property type="component" value="Unassembled WGS sequence"/>
</dbReference>
<name>A0A0N7IAS2_BACT4</name>
<dbReference type="Proteomes" id="UP000284785">
    <property type="component" value="Unassembled WGS sequence"/>
</dbReference>
<dbReference type="EMBL" id="WCSY01000005">
    <property type="protein sequence ID" value="KAB4314481.1"/>
    <property type="molecule type" value="Genomic_DNA"/>
</dbReference>
<dbReference type="NCBIfam" id="TIGR02937">
    <property type="entry name" value="sigma70-ECF"/>
    <property type="match status" value="1"/>
</dbReference>
<dbReference type="EMBL" id="WCRY01000001">
    <property type="protein sequence ID" value="KAB4487941.1"/>
    <property type="molecule type" value="Genomic_DNA"/>
</dbReference>
<dbReference type="NCBIfam" id="TIGR02985">
    <property type="entry name" value="Sig70_bacteroi1"/>
    <property type="match status" value="1"/>
</dbReference>
<dbReference type="Proteomes" id="UP000095541">
    <property type="component" value="Unassembled WGS sequence"/>
</dbReference>
<evidence type="ECO:0000313" key="22">
    <source>
        <dbReference type="Proteomes" id="UP000095576"/>
    </source>
</evidence>
<evidence type="ECO:0000313" key="13">
    <source>
        <dbReference type="EMBL" id="KAB4487941.1"/>
    </source>
</evidence>
<dbReference type="Proteomes" id="UP000460317">
    <property type="component" value="Unassembled WGS sequence"/>
</dbReference>
<reference evidence="21 22" key="1">
    <citation type="submission" date="2015-09" db="EMBL/GenBank/DDBJ databases">
        <authorList>
            <consortium name="Pathogen Informatics"/>
        </authorList>
    </citation>
    <scope>NUCLEOTIDE SEQUENCE [LARGE SCALE GENOMIC DNA]</scope>
    <source>
        <strain evidence="8 22">2789STDY5834899</strain>
        <strain evidence="9 21">2789STDY5834945</strain>
    </source>
</reference>
<dbReference type="Proteomes" id="UP001162960">
    <property type="component" value="Chromosome"/>
</dbReference>
<keyword evidence="2" id="KW-0805">Transcription regulation</keyword>
<reference evidence="23 24" key="2">
    <citation type="submission" date="2018-08" db="EMBL/GenBank/DDBJ databases">
        <title>A genome reference for cultivated species of the human gut microbiota.</title>
        <authorList>
            <person name="Zou Y."/>
            <person name="Xue W."/>
            <person name="Luo G."/>
        </authorList>
    </citation>
    <scope>NUCLEOTIDE SEQUENCE [LARGE SCALE GENOMIC DNA]</scope>
    <source>
        <strain evidence="18 23">AF37-12</strain>
        <strain evidence="17 24">AM30-26</strain>
    </source>
</reference>
<evidence type="ECO:0000256" key="2">
    <source>
        <dbReference type="ARBA" id="ARBA00023015"/>
    </source>
</evidence>
<evidence type="ECO:0000313" key="23">
    <source>
        <dbReference type="Proteomes" id="UP000283616"/>
    </source>
</evidence>
<evidence type="ECO:0000313" key="24">
    <source>
        <dbReference type="Proteomes" id="UP000284785"/>
    </source>
</evidence>
<reference evidence="14" key="5">
    <citation type="submission" date="2021-02" db="EMBL/GenBank/DDBJ databases">
        <title>Infant gut strain persistence is associated with maternal origin, phylogeny, and functional potential including surface adhesion and iron acquisition.</title>
        <authorList>
            <person name="Lou Y.C."/>
        </authorList>
    </citation>
    <scope>NUCLEOTIDE SEQUENCE</scope>
    <source>
        <strain evidence="14">L3_082_243G1_dasL3_082_243G1_maxbin2.maxbin.015s ta_sub</strain>
    </source>
</reference>
<dbReference type="EMBL" id="CP083685">
    <property type="protein sequence ID" value="UYU90834.1"/>
    <property type="molecule type" value="Genomic_DNA"/>
</dbReference>
<dbReference type="EMBL" id="JAQNVG010000010">
    <property type="protein sequence ID" value="MDC2235671.1"/>
    <property type="molecule type" value="Genomic_DNA"/>
</dbReference>
<dbReference type="InterPro" id="IPR007627">
    <property type="entry name" value="RNA_pol_sigma70_r2"/>
</dbReference>
<evidence type="ECO:0000313" key="17">
    <source>
        <dbReference type="EMBL" id="RHD85840.1"/>
    </source>
</evidence>
<dbReference type="EMBL" id="WCRW01000010">
    <property type="protein sequence ID" value="KAB4454623.1"/>
    <property type="molecule type" value="Genomic_DNA"/>
</dbReference>
<reference evidence="25 26" key="3">
    <citation type="journal article" date="2019" name="Nat. Med.">
        <title>A library of human gut bacterial isolates paired with longitudinal multiomics data enables mechanistic microbiome research.</title>
        <authorList>
            <person name="Poyet M."/>
            <person name="Groussin M."/>
            <person name="Gibbons S.M."/>
            <person name="Avila-Pacheco J."/>
            <person name="Jiang X."/>
            <person name="Kearney S.M."/>
            <person name="Perrotta A.R."/>
            <person name="Berdy B."/>
            <person name="Zhao S."/>
            <person name="Lieberman T.D."/>
            <person name="Swanson P.K."/>
            <person name="Smith M."/>
            <person name="Roesemann S."/>
            <person name="Alexander J.E."/>
            <person name="Rich S.A."/>
            <person name="Livny J."/>
            <person name="Vlamakis H."/>
            <person name="Clish C."/>
            <person name="Bullock K."/>
            <person name="Deik A."/>
            <person name="Scott J."/>
            <person name="Pierce K.A."/>
            <person name="Xavier R.J."/>
            <person name="Alm E.J."/>
        </authorList>
    </citation>
    <scope>NUCLEOTIDE SEQUENCE [LARGE SCALE GENOMIC DNA]</scope>
    <source>
        <strain evidence="11 25">BIOML-A160</strain>
        <strain evidence="13 26">BIOML-A162</strain>
        <strain evidence="12 28">BIOML-A165</strain>
        <strain evidence="10 27">BIOML-A188</strain>
    </source>
</reference>
<dbReference type="InterPro" id="IPR013325">
    <property type="entry name" value="RNA_pol_sigma_r2"/>
</dbReference>
<dbReference type="InterPro" id="IPR014327">
    <property type="entry name" value="RNA_pol_sigma70_bacteroid"/>
</dbReference>
<dbReference type="Proteomes" id="UP000782901">
    <property type="component" value="Unassembled WGS sequence"/>
</dbReference>
<dbReference type="Proteomes" id="UP000500882">
    <property type="component" value="Chromosome"/>
</dbReference>
<dbReference type="Proteomes" id="UP000283616">
    <property type="component" value="Unassembled WGS sequence"/>
</dbReference>
<dbReference type="InterPro" id="IPR039425">
    <property type="entry name" value="RNA_pol_sigma-70-like"/>
</dbReference>
<evidence type="ECO:0000313" key="26">
    <source>
        <dbReference type="Proteomes" id="UP000436858"/>
    </source>
</evidence>
<evidence type="ECO:0000256" key="3">
    <source>
        <dbReference type="ARBA" id="ARBA00023082"/>
    </source>
</evidence>
<dbReference type="EMBL" id="CZAP01000002">
    <property type="protein sequence ID" value="CUP04000.1"/>
    <property type="molecule type" value="Genomic_DNA"/>
</dbReference>
<dbReference type="EMBL" id="QROV01000002">
    <property type="protein sequence ID" value="RHL63985.1"/>
    <property type="molecule type" value="Genomic_DNA"/>
</dbReference>
<dbReference type="Proteomes" id="UP000440614">
    <property type="component" value="Unassembled WGS sequence"/>
</dbReference>
<evidence type="ECO:0000313" key="11">
    <source>
        <dbReference type="EMBL" id="KAB4454623.1"/>
    </source>
</evidence>
<protein>
    <submittedName>
        <fullName evidence="8">RNA polymerase ECF-type sigma factor</fullName>
    </submittedName>
    <submittedName>
        <fullName evidence="12">RNA polymerase sigma-70 factor</fullName>
    </submittedName>
</protein>
<feature type="domain" description="RNA polymerase sigma factor 70 region 4 type 2" evidence="6">
    <location>
        <begin position="113"/>
        <end position="164"/>
    </location>
</feature>
<dbReference type="GO" id="GO:0003677">
    <property type="term" value="F:DNA binding"/>
    <property type="evidence" value="ECO:0007669"/>
    <property type="project" value="InterPro"/>
</dbReference>
<dbReference type="GO" id="GO:0006352">
    <property type="term" value="P:DNA-templated transcription initiation"/>
    <property type="evidence" value="ECO:0007669"/>
    <property type="project" value="InterPro"/>
</dbReference>
<dbReference type="EMBL" id="QSJP01000016">
    <property type="protein sequence ID" value="RHD85840.1"/>
    <property type="molecule type" value="Genomic_DNA"/>
</dbReference>
<dbReference type="EMBL" id="WCSB01000001">
    <property type="protein sequence ID" value="KAB4455825.1"/>
    <property type="molecule type" value="Genomic_DNA"/>
</dbReference>
<dbReference type="PATRIC" id="fig|818.23.peg.4279"/>
<dbReference type="InterPro" id="IPR014284">
    <property type="entry name" value="RNA_pol_sigma-70_dom"/>
</dbReference>
<evidence type="ECO:0000313" key="10">
    <source>
        <dbReference type="EMBL" id="KAB4314481.1"/>
    </source>
</evidence>
<evidence type="ECO:0000313" key="21">
    <source>
        <dbReference type="Proteomes" id="UP000095541"/>
    </source>
</evidence>
<dbReference type="Pfam" id="PF08281">
    <property type="entry name" value="Sigma70_r4_2"/>
    <property type="match status" value="1"/>
</dbReference>
<evidence type="ECO:0000313" key="9">
    <source>
        <dbReference type="EMBL" id="CUP32609.1"/>
    </source>
</evidence>
<evidence type="ECO:0000313" key="19">
    <source>
        <dbReference type="EMBL" id="UYU66501.1"/>
    </source>
</evidence>
<evidence type="ECO:0000313" key="30">
    <source>
        <dbReference type="Proteomes" id="UP001156218"/>
    </source>
</evidence>
<accession>A0A0N7IAS2</accession>
<dbReference type="EMBL" id="JAGZEE010000003">
    <property type="protein sequence ID" value="MBS5409857.1"/>
    <property type="molecule type" value="Genomic_DNA"/>
</dbReference>
<dbReference type="InterPro" id="IPR036388">
    <property type="entry name" value="WH-like_DNA-bd_sf"/>
</dbReference>
<dbReference type="SUPFAM" id="SSF88946">
    <property type="entry name" value="Sigma2 domain of RNA polymerase sigma factors"/>
    <property type="match status" value="1"/>
</dbReference>
<dbReference type="InterPro" id="IPR013324">
    <property type="entry name" value="RNA_pol_sigma_r3/r4-like"/>
</dbReference>
<dbReference type="EMBL" id="CZBI01000001">
    <property type="protein sequence ID" value="CUP32609.1"/>
    <property type="molecule type" value="Genomic_DNA"/>
</dbReference>
<dbReference type="GO" id="GO:0016987">
    <property type="term" value="F:sigma factor activity"/>
    <property type="evidence" value="ECO:0007669"/>
    <property type="project" value="UniProtKB-KW"/>
</dbReference>
<keyword evidence="3" id="KW-0731">Sigma factor</keyword>
<evidence type="ECO:0000256" key="4">
    <source>
        <dbReference type="ARBA" id="ARBA00023163"/>
    </source>
</evidence>
<dbReference type="EMBL" id="AP022660">
    <property type="protein sequence ID" value="BCA48606.1"/>
    <property type="molecule type" value="Genomic_DNA"/>
</dbReference>
<dbReference type="KEGG" id="btho:Btheta7330_04155"/>
<accession>C6IKN8</accession>
<keyword evidence="4" id="KW-0804">Transcription</keyword>
<evidence type="ECO:0000256" key="1">
    <source>
        <dbReference type="ARBA" id="ARBA00010641"/>
    </source>
</evidence>
<dbReference type="Proteomes" id="UP001200544">
    <property type="component" value="Unassembled WGS sequence"/>
</dbReference>
<dbReference type="Proteomes" id="UP001156218">
    <property type="component" value="Chromosome"/>
</dbReference>
<dbReference type="Proteomes" id="UP000436858">
    <property type="component" value="Unassembled WGS sequence"/>
</dbReference>
<reference evidence="7 29" key="4">
    <citation type="submission" date="2020-02" db="EMBL/GenBank/DDBJ databases">
        <title>Whole-genome sequencing and comparative analysis of the genomes of Bacteroides thetaiotaomicron and Escherichia coli isolated from a healthy resident in Vietnam.</title>
        <authorList>
            <person name="Mohsin M."/>
            <person name="Tanaka K."/>
            <person name="Kawahara R."/>
            <person name="Kondo S."/>
            <person name="Noguchi H."/>
            <person name="Motooka D."/>
            <person name="Nakamura S."/>
            <person name="Khong D.T."/>
            <person name="Nguyen T.N."/>
            <person name="Tran H.T."/>
            <person name="Yamamoto Y."/>
        </authorList>
    </citation>
    <scope>NUCLEOTIDE SEQUENCE [LARGE SCALE GENOMIC DNA]</scope>
    <source>
        <strain evidence="7 29">F9-2</strain>
    </source>
</reference>
<comment type="similarity">
    <text evidence="1">Belongs to the sigma-70 factor family. ECF subfamily.</text>
</comment>
<evidence type="ECO:0000313" key="14">
    <source>
        <dbReference type="EMBL" id="MBS5409857.1"/>
    </source>
</evidence>
<reference evidence="16" key="8">
    <citation type="submission" date="2022-10" db="EMBL/GenBank/DDBJ databases">
        <title>Human gut microbiome strain richness.</title>
        <authorList>
            <person name="Chen-Liaw A."/>
        </authorList>
    </citation>
    <scope>NUCLEOTIDE SEQUENCE</scope>
    <source>
        <strain evidence="16">1001283st1_A3_1001283B150304_161114</strain>
    </source>
</reference>
<dbReference type="PANTHER" id="PTHR43133:SF46">
    <property type="entry name" value="RNA POLYMERASE SIGMA-70 FACTOR ECF SUBFAMILY"/>
    <property type="match status" value="1"/>
</dbReference>
<dbReference type="SUPFAM" id="SSF88659">
    <property type="entry name" value="Sigma3 and sigma4 domains of RNA polymerase sigma factors"/>
    <property type="match status" value="1"/>
</dbReference>
<reference evidence="19 30" key="6">
    <citation type="submission" date="2021-06" db="EMBL/GenBank/DDBJ databases">
        <title>Interrogation of the integrated mobile genetic elements in gut-associated Bacteroides with a consensus prediction approach.</title>
        <authorList>
            <person name="Campbell D.E."/>
            <person name="Leigh J.R."/>
            <person name="Kim T."/>
            <person name="England W."/>
            <person name="Whitaker R.J."/>
            <person name="Degnan P.H."/>
        </authorList>
    </citation>
    <scope>NUCLEOTIDE SEQUENCE</scope>
    <source>
        <strain evidence="20">VPI-3443</strain>
        <strain evidence="19 30">WAL8669</strain>
    </source>
</reference>
<dbReference type="Pfam" id="PF04542">
    <property type="entry name" value="Sigma70_r2"/>
    <property type="match status" value="1"/>
</dbReference>
<feature type="domain" description="RNA polymerase sigma-70 region 2" evidence="5">
    <location>
        <begin position="6"/>
        <end position="70"/>
    </location>
</feature>
<reference evidence="15" key="7">
    <citation type="submission" date="2021-07" db="EMBL/GenBank/DDBJ databases">
        <title>Comparative genomics of Bacteroides fragilis group isolates reveals species-dependent resistance mechanisms and validates clinical tools for resistance prediction.</title>
        <authorList>
            <person name="Wallace M.J."/>
            <person name="Jean S."/>
            <person name="Wallace M.A."/>
            <person name="Carey-Ann B.D."/>
            <person name="Dantas G."/>
        </authorList>
    </citation>
    <scope>NUCLEOTIDE SEQUENCE</scope>
    <source>
        <strain evidence="15">BJH_160</strain>
    </source>
</reference>
<evidence type="ECO:0000313" key="8">
    <source>
        <dbReference type="EMBL" id="CUP04000.1"/>
    </source>
</evidence>
<evidence type="ECO:0000313" key="20">
    <source>
        <dbReference type="EMBL" id="UYU90834.1"/>
    </source>
</evidence>
<dbReference type="PANTHER" id="PTHR43133">
    <property type="entry name" value="RNA POLYMERASE ECF-TYPE SIGMA FACTO"/>
    <property type="match status" value="1"/>
</dbReference>
<proteinExistence type="inferred from homology"/>
<dbReference type="OMA" id="KYFAREY"/>
<dbReference type="Gene3D" id="1.10.1740.10">
    <property type="match status" value="1"/>
</dbReference>
<evidence type="ECO:0000313" key="29">
    <source>
        <dbReference type="Proteomes" id="UP000500882"/>
    </source>
</evidence>
<sequence>MDFSELYLTYYSKLVRFAKEFVILEEDAENITQDVFTDLWAKRDSMDRIENMNAYLFRLIKNRCLDHLKHKMFEQKYIESVQTSFEIEMSLKLQSLNRFDVSDISEGNETEMLVRNAINSLPRKCRDIFLLSRVEGLKYREISERLGISVNTVECQMGIALKKLRVKLNICLAA</sequence>
<dbReference type="Proteomes" id="UP001217776">
    <property type="component" value="Unassembled WGS sequence"/>
</dbReference>
<dbReference type="SMR" id="A0A0N7IAS2"/>
<evidence type="ECO:0000313" key="7">
    <source>
        <dbReference type="EMBL" id="BCA48606.1"/>
    </source>
</evidence>
<dbReference type="EMBL" id="CP083680">
    <property type="protein sequence ID" value="UYU66501.1"/>
    <property type="molecule type" value="Genomic_DNA"/>
</dbReference>
<gene>
    <name evidence="8" type="primary">cnrH_1</name>
    <name evidence="7" type="ORF">BatF92_05480</name>
    <name evidence="18" type="ORF">DW011_02300</name>
    <name evidence="17" type="ORF">DW780_17125</name>
    <name evidence="8" type="ORF">ERS852511_00943</name>
    <name evidence="9" type="ORF">ERS852557_00231</name>
    <name evidence="11" type="ORF">GAN75_15785</name>
    <name evidence="13" type="ORF">GAN91_00625</name>
    <name evidence="12" type="ORF">GAN93_02295</name>
    <name evidence="10" type="ORF">GAO51_06565</name>
    <name evidence="15" type="ORF">K0H07_05160</name>
    <name evidence="14" type="ORF">KHY35_03945</name>
    <name evidence="19" type="ORF">KQP68_23585</name>
    <name evidence="20" type="ORF">KQP74_23425</name>
    <name evidence="16" type="ORF">PO127_07915</name>
</gene>
<evidence type="ECO:0000313" key="18">
    <source>
        <dbReference type="EMBL" id="RHL63985.1"/>
    </source>
</evidence>
<evidence type="ECO:0000313" key="28">
    <source>
        <dbReference type="Proteomes" id="UP000460317"/>
    </source>
</evidence>
<dbReference type="AlphaFoldDB" id="A0A0N7IAS2"/>
<evidence type="ECO:0000313" key="27">
    <source>
        <dbReference type="Proteomes" id="UP000440614"/>
    </source>
</evidence>
<dbReference type="InterPro" id="IPR013249">
    <property type="entry name" value="RNA_pol_sigma70_r4_t2"/>
</dbReference>
<dbReference type="CDD" id="cd06171">
    <property type="entry name" value="Sigma70_r4"/>
    <property type="match status" value="1"/>
</dbReference>
<evidence type="ECO:0000313" key="16">
    <source>
        <dbReference type="EMBL" id="MDC2235671.1"/>
    </source>
</evidence>
<dbReference type="Gene3D" id="1.10.10.10">
    <property type="entry name" value="Winged helix-like DNA-binding domain superfamily/Winged helix DNA-binding domain"/>
    <property type="match status" value="1"/>
</dbReference>
<evidence type="ECO:0000259" key="5">
    <source>
        <dbReference type="Pfam" id="PF04542"/>
    </source>
</evidence>
<dbReference type="Proteomes" id="UP000095576">
    <property type="component" value="Unassembled WGS sequence"/>
</dbReference>